<dbReference type="InterPro" id="IPR036291">
    <property type="entry name" value="NAD(P)-bd_dom_sf"/>
</dbReference>
<protein>
    <recommendedName>
        <fullName evidence="11">Glucose-6-phosphate 1-dehydrogenase</fullName>
    </recommendedName>
</protein>
<keyword evidence="2" id="KW-0521">NADP</keyword>
<comment type="caution">
    <text evidence="8">The sequence shown here is derived from an EMBL/GenBank/DDBJ whole genome shotgun (WGS) entry which is preliminary data.</text>
</comment>
<reference evidence="8 10" key="1">
    <citation type="submission" date="2018-08" db="EMBL/GenBank/DDBJ databases">
        <title>Genomic investigation of the strawberry pathogen Phytophthora fragariae indicates pathogenicity is determined by transcriptional variation in three key races.</title>
        <authorList>
            <person name="Adams T.M."/>
            <person name="Armitage A.D."/>
            <person name="Sobczyk M.K."/>
            <person name="Bates H.J."/>
            <person name="Dunwell J.M."/>
            <person name="Nellist C.F."/>
            <person name="Harrison R.J."/>
        </authorList>
    </citation>
    <scope>NUCLEOTIDE SEQUENCE [LARGE SCALE GENOMIC DNA]</scope>
    <source>
        <strain evidence="7 9">SCRP249</strain>
        <strain evidence="8 10">SCRP333</strain>
    </source>
</reference>
<feature type="region of interest" description="Disordered" evidence="4">
    <location>
        <begin position="566"/>
        <end position="585"/>
    </location>
</feature>
<accession>A0A6A4F8A0</accession>
<dbReference type="InterPro" id="IPR022675">
    <property type="entry name" value="G6P_DH_C"/>
</dbReference>
<evidence type="ECO:0000313" key="8">
    <source>
        <dbReference type="EMBL" id="KAE9336480.1"/>
    </source>
</evidence>
<dbReference type="InterPro" id="IPR001282">
    <property type="entry name" value="G6P_DH"/>
</dbReference>
<evidence type="ECO:0000259" key="5">
    <source>
        <dbReference type="Pfam" id="PF00479"/>
    </source>
</evidence>
<dbReference type="GO" id="GO:0005783">
    <property type="term" value="C:endoplasmic reticulum"/>
    <property type="evidence" value="ECO:0007669"/>
    <property type="project" value="TreeGrafter"/>
</dbReference>
<dbReference type="GO" id="GO:0009051">
    <property type="term" value="P:pentose-phosphate shunt, oxidative branch"/>
    <property type="evidence" value="ECO:0007669"/>
    <property type="project" value="TreeGrafter"/>
</dbReference>
<feature type="domain" description="Glucose-6-phosphate dehydrogenase C-terminal" evidence="6">
    <location>
        <begin position="250"/>
        <end position="562"/>
    </location>
</feature>
<dbReference type="PANTHER" id="PTHR23429:SF7">
    <property type="entry name" value="GDH_6PGL ENDOPLASMIC BIFUNCTIONAL PROTEIN"/>
    <property type="match status" value="1"/>
</dbReference>
<dbReference type="InterPro" id="IPR022674">
    <property type="entry name" value="G6P_DH_NAD-bd"/>
</dbReference>
<dbReference type="Proteomes" id="UP000434957">
    <property type="component" value="Unassembled WGS sequence"/>
</dbReference>
<keyword evidence="1" id="KW-0313">Glucose metabolism</keyword>
<dbReference type="PROSITE" id="PS51257">
    <property type="entry name" value="PROKAR_LIPOPROTEIN"/>
    <property type="match status" value="1"/>
</dbReference>
<dbReference type="Gene3D" id="3.30.360.10">
    <property type="entry name" value="Dihydrodipicolinate Reductase, domain 2"/>
    <property type="match status" value="1"/>
</dbReference>
<dbReference type="GO" id="GO:0004345">
    <property type="term" value="F:glucose-6-phosphate dehydrogenase activity"/>
    <property type="evidence" value="ECO:0007669"/>
    <property type="project" value="InterPro"/>
</dbReference>
<evidence type="ECO:0000259" key="6">
    <source>
        <dbReference type="Pfam" id="PF02781"/>
    </source>
</evidence>
<dbReference type="Proteomes" id="UP000429607">
    <property type="component" value="Unassembled WGS sequence"/>
</dbReference>
<feature type="domain" description="Glucose-6-phosphate dehydrogenase NAD-binding" evidence="5">
    <location>
        <begin position="46"/>
        <end position="241"/>
    </location>
</feature>
<dbReference type="Pfam" id="PF02781">
    <property type="entry name" value="G6PD_C"/>
    <property type="match status" value="1"/>
</dbReference>
<keyword evidence="10" id="KW-1185">Reference proteome</keyword>
<name>A0A6A4F8A0_9STRA</name>
<keyword evidence="3" id="KW-0119">Carbohydrate metabolism</keyword>
<dbReference type="EMBL" id="QXFV01000325">
    <property type="protein sequence ID" value="KAE9041061.1"/>
    <property type="molecule type" value="Genomic_DNA"/>
</dbReference>
<sequence length="585" mass="66271">MRVRERHLRGLFLLASLVLFGSCPLLSHSVQSLPRNESHPPVVNVIVVGATGDLAAKYLWVSLFRLASTDGRTYRFFAGASQSLERGSAWRSESFNERFAQRVCGAVQAQQGISAAQTKCLEFLEAEFKPSVQYTPLSKESHYRDLGNTLDQMHAGTTEEGRLLYLAIPPQYFLQSCEFIHRFLRPEASENGPAGFLRVVVEKPFGRDLQSARELATRLRSLYSNDELFVMDHYAGKRVVHALRNYFQLNAAVLRPIWNSEHIRDIRIEMTEEATLQNRVHYFDSAGIIRDVMVNHLQLLLNVAVSPAFNAAIYDPSLSSSEFARRVHVAQLRFVESLQIPVQASHQQAPLVVGQYEEYATHYREEMGQNLEKSGHFTPTAAMVELRNSLEEWRNTTFRLAAAKAADARLLTVTVVFRQGTFPIKSSEPCKFTVTIQKAHNADTHQSHRIEWSCDVTDTLQLPEDREYLDSQDHRIITPSQSNSRTMEETLEASAWKLGDKLSAYDILLRDVARGASGNFADLDEVEAAWKLWTPLVEAAEGYGHRSHDAASLQYVSYPAGTSPWDQLQTNSRSFEDFRTDREEL</sequence>
<evidence type="ECO:0000313" key="7">
    <source>
        <dbReference type="EMBL" id="KAE9041061.1"/>
    </source>
</evidence>
<dbReference type="GO" id="GO:0006006">
    <property type="term" value="P:glucose metabolic process"/>
    <property type="evidence" value="ECO:0007669"/>
    <property type="project" value="UniProtKB-KW"/>
</dbReference>
<gene>
    <name evidence="7" type="ORF">PR001_g6793</name>
    <name evidence="8" type="ORF">PR003_g12492</name>
</gene>
<organism evidence="8 10">
    <name type="scientific">Phytophthora rubi</name>
    <dbReference type="NCBI Taxonomy" id="129364"/>
    <lineage>
        <taxon>Eukaryota</taxon>
        <taxon>Sar</taxon>
        <taxon>Stramenopiles</taxon>
        <taxon>Oomycota</taxon>
        <taxon>Peronosporomycetes</taxon>
        <taxon>Peronosporales</taxon>
        <taxon>Peronosporaceae</taxon>
        <taxon>Phytophthora</taxon>
    </lineage>
</organism>
<dbReference type="SUPFAM" id="SSF51735">
    <property type="entry name" value="NAD(P)-binding Rossmann-fold domains"/>
    <property type="match status" value="1"/>
</dbReference>
<dbReference type="PRINTS" id="PR00079">
    <property type="entry name" value="G6PDHDRGNASE"/>
</dbReference>
<evidence type="ECO:0000313" key="10">
    <source>
        <dbReference type="Proteomes" id="UP000434957"/>
    </source>
</evidence>
<proteinExistence type="predicted"/>
<evidence type="ECO:0000256" key="3">
    <source>
        <dbReference type="ARBA" id="ARBA00023277"/>
    </source>
</evidence>
<dbReference type="Pfam" id="PF00479">
    <property type="entry name" value="G6PD_N"/>
    <property type="match status" value="1"/>
</dbReference>
<dbReference type="GO" id="GO:0050661">
    <property type="term" value="F:NADP binding"/>
    <property type="evidence" value="ECO:0007669"/>
    <property type="project" value="InterPro"/>
</dbReference>
<evidence type="ECO:0000256" key="1">
    <source>
        <dbReference type="ARBA" id="ARBA00022526"/>
    </source>
</evidence>
<dbReference type="SUPFAM" id="SSF55347">
    <property type="entry name" value="Glyceraldehyde-3-phosphate dehydrogenase-like, C-terminal domain"/>
    <property type="match status" value="1"/>
</dbReference>
<dbReference type="PANTHER" id="PTHR23429">
    <property type="entry name" value="GLUCOSE-6-PHOSPHATE 1-DEHYDROGENASE G6PD"/>
    <property type="match status" value="1"/>
</dbReference>
<evidence type="ECO:0000313" key="9">
    <source>
        <dbReference type="Proteomes" id="UP000429607"/>
    </source>
</evidence>
<evidence type="ECO:0000256" key="2">
    <source>
        <dbReference type="ARBA" id="ARBA00022857"/>
    </source>
</evidence>
<evidence type="ECO:0008006" key="11">
    <source>
        <dbReference type="Google" id="ProtNLM"/>
    </source>
</evidence>
<feature type="compositionally biased region" description="Basic and acidic residues" evidence="4">
    <location>
        <begin position="574"/>
        <end position="585"/>
    </location>
</feature>
<dbReference type="EMBL" id="QXFT01000754">
    <property type="protein sequence ID" value="KAE9336480.1"/>
    <property type="molecule type" value="Genomic_DNA"/>
</dbReference>
<dbReference type="Gene3D" id="3.40.50.720">
    <property type="entry name" value="NAD(P)-binding Rossmann-like Domain"/>
    <property type="match status" value="1"/>
</dbReference>
<dbReference type="AlphaFoldDB" id="A0A6A4F8A0"/>
<evidence type="ECO:0000256" key="4">
    <source>
        <dbReference type="SAM" id="MobiDB-lite"/>
    </source>
</evidence>